<feature type="region of interest" description="Disordered" evidence="1">
    <location>
        <begin position="7"/>
        <end position="31"/>
    </location>
</feature>
<gene>
    <name evidence="2" type="ORF">SeLEV6574_g03041</name>
    <name evidence="3" type="ORF">SeMB42_g02246</name>
</gene>
<dbReference type="EMBL" id="QEAN01000067">
    <property type="protein sequence ID" value="TPX50456.1"/>
    <property type="molecule type" value="Genomic_DNA"/>
</dbReference>
<dbReference type="Proteomes" id="UP000320475">
    <property type="component" value="Unassembled WGS sequence"/>
</dbReference>
<evidence type="ECO:0000313" key="3">
    <source>
        <dbReference type="EMBL" id="TPX50456.1"/>
    </source>
</evidence>
<evidence type="ECO:0000256" key="1">
    <source>
        <dbReference type="SAM" id="MobiDB-lite"/>
    </source>
</evidence>
<dbReference type="AlphaFoldDB" id="A0A507D5L0"/>
<accession>A0A507D5L0</accession>
<sequence length="89" mass="10259">MDLCIRANSHQIASRSIHPEPPSHNDSCEELSRDNRDLRTRLQHIISPFLSEQSISNSKDQDALIHDTRHKIAQREYELSLRSAERGSL</sequence>
<protein>
    <submittedName>
        <fullName evidence="2">Uncharacterized protein</fullName>
    </submittedName>
</protein>
<organism evidence="2 5">
    <name type="scientific">Synchytrium endobioticum</name>
    <dbReference type="NCBI Taxonomy" id="286115"/>
    <lineage>
        <taxon>Eukaryota</taxon>
        <taxon>Fungi</taxon>
        <taxon>Fungi incertae sedis</taxon>
        <taxon>Chytridiomycota</taxon>
        <taxon>Chytridiomycota incertae sedis</taxon>
        <taxon>Chytridiomycetes</taxon>
        <taxon>Synchytriales</taxon>
        <taxon>Synchytriaceae</taxon>
        <taxon>Synchytrium</taxon>
    </lineage>
</organism>
<evidence type="ECO:0000313" key="5">
    <source>
        <dbReference type="Proteomes" id="UP000320475"/>
    </source>
</evidence>
<name>A0A507D5L0_9FUNG</name>
<evidence type="ECO:0000313" key="4">
    <source>
        <dbReference type="Proteomes" id="UP000317494"/>
    </source>
</evidence>
<keyword evidence="4" id="KW-1185">Reference proteome</keyword>
<dbReference type="Proteomes" id="UP000317494">
    <property type="component" value="Unassembled WGS sequence"/>
</dbReference>
<proteinExistence type="predicted"/>
<dbReference type="EMBL" id="QEAM01000094">
    <property type="protein sequence ID" value="TPX46782.1"/>
    <property type="molecule type" value="Genomic_DNA"/>
</dbReference>
<feature type="compositionally biased region" description="Basic and acidic residues" evidence="1">
    <location>
        <begin position="17"/>
        <end position="31"/>
    </location>
</feature>
<dbReference type="VEuPathDB" id="FungiDB:SeMB42_g02246"/>
<comment type="caution">
    <text evidence="2">The sequence shown here is derived from an EMBL/GenBank/DDBJ whole genome shotgun (WGS) entry which is preliminary data.</text>
</comment>
<evidence type="ECO:0000313" key="2">
    <source>
        <dbReference type="EMBL" id="TPX46782.1"/>
    </source>
</evidence>
<reference evidence="4 5" key="1">
    <citation type="journal article" date="2019" name="Sci. Rep.">
        <title>Comparative genomics of chytrid fungi reveal insights into the obligate biotrophic and pathogenic lifestyle of Synchytrium endobioticum.</title>
        <authorList>
            <person name="van de Vossenberg B.T.L.H."/>
            <person name="Warris S."/>
            <person name="Nguyen H.D.T."/>
            <person name="van Gent-Pelzer M.P.E."/>
            <person name="Joly D.L."/>
            <person name="van de Geest H.C."/>
            <person name="Bonants P.J.M."/>
            <person name="Smith D.S."/>
            <person name="Levesque C.A."/>
            <person name="van der Lee T.A.J."/>
        </authorList>
    </citation>
    <scope>NUCLEOTIDE SEQUENCE [LARGE SCALE GENOMIC DNA]</scope>
    <source>
        <strain evidence="2 5">LEV6574</strain>
        <strain evidence="3 4">MB42</strain>
    </source>
</reference>